<proteinExistence type="predicted"/>
<name>A0A6L9EBI2_9FLAO</name>
<sequence>MQLIKLDATDSTNLYLKNLWLNDHPEEDVVVVAEKQLKGRGQRGSSWQSEPGKNLTFSLLKRFHNLDVQNQFHLNIAVSLAIYSVLKKIPIPDLFVKWPNDILSGNSKICGILVENILQKQQIQASIIGVGLNVNQTEFPGLSHVSSLKLITGQNRHLDELLQDILDQLQTNLQQLDIAGNCQSIPAYEEVLFRKDKPSTFKDAQGELFMGFIRGVSPEGKLRVELEDLILKDFDLKEVQLMY</sequence>
<dbReference type="NCBIfam" id="TIGR00121">
    <property type="entry name" value="birA_ligase"/>
    <property type="match status" value="1"/>
</dbReference>
<reference evidence="3 4" key="1">
    <citation type="submission" date="2020-01" db="EMBL/GenBank/DDBJ databases">
        <title>Bacteria diversity of Porities sp.</title>
        <authorList>
            <person name="Wang G."/>
        </authorList>
    </citation>
    <scope>NUCLEOTIDE SEQUENCE [LARGE SCALE GENOMIC DNA]</scope>
    <source>
        <strain evidence="3 4">R33</strain>
    </source>
</reference>
<dbReference type="EMBL" id="WXYO01000003">
    <property type="protein sequence ID" value="NAS11769.1"/>
    <property type="molecule type" value="Genomic_DNA"/>
</dbReference>
<dbReference type="Gene3D" id="3.30.930.10">
    <property type="entry name" value="Bira Bifunctional Protein, Domain 2"/>
    <property type="match status" value="1"/>
</dbReference>
<dbReference type="Proteomes" id="UP000475249">
    <property type="component" value="Unassembled WGS sequence"/>
</dbReference>
<accession>A0A6L9EBI2</accession>
<dbReference type="Pfam" id="PF03099">
    <property type="entry name" value="BPL_LplA_LipB"/>
    <property type="match status" value="1"/>
</dbReference>
<feature type="domain" description="BPL/LPL catalytic" evidence="2">
    <location>
        <begin position="1"/>
        <end position="177"/>
    </location>
</feature>
<protein>
    <submittedName>
        <fullName evidence="3">Biotin--[acetyl-CoA-carboxylase] ligase</fullName>
        <ecNumber evidence="3">6.3.4.15</ecNumber>
    </submittedName>
</protein>
<evidence type="ECO:0000259" key="2">
    <source>
        <dbReference type="PROSITE" id="PS51733"/>
    </source>
</evidence>
<keyword evidence="1 3" id="KW-0436">Ligase</keyword>
<organism evidence="3 4">
    <name type="scientific">Poritiphilus flavus</name>
    <dbReference type="NCBI Taxonomy" id="2697053"/>
    <lineage>
        <taxon>Bacteria</taxon>
        <taxon>Pseudomonadati</taxon>
        <taxon>Bacteroidota</taxon>
        <taxon>Flavobacteriia</taxon>
        <taxon>Flavobacteriales</taxon>
        <taxon>Flavobacteriaceae</taxon>
        <taxon>Poritiphilus</taxon>
    </lineage>
</organism>
<dbReference type="GO" id="GO:0005737">
    <property type="term" value="C:cytoplasm"/>
    <property type="evidence" value="ECO:0007669"/>
    <property type="project" value="TreeGrafter"/>
</dbReference>
<dbReference type="InterPro" id="IPR045864">
    <property type="entry name" value="aa-tRNA-synth_II/BPL/LPL"/>
</dbReference>
<dbReference type="InterPro" id="IPR004143">
    <property type="entry name" value="BPL_LPL_catalytic"/>
</dbReference>
<dbReference type="CDD" id="cd16442">
    <property type="entry name" value="BPL"/>
    <property type="match status" value="1"/>
</dbReference>
<evidence type="ECO:0000313" key="4">
    <source>
        <dbReference type="Proteomes" id="UP000475249"/>
    </source>
</evidence>
<dbReference type="PANTHER" id="PTHR12835">
    <property type="entry name" value="BIOTIN PROTEIN LIGASE"/>
    <property type="match status" value="1"/>
</dbReference>
<keyword evidence="4" id="KW-1185">Reference proteome</keyword>
<dbReference type="EC" id="6.3.4.15" evidence="3"/>
<dbReference type="SUPFAM" id="SSF55681">
    <property type="entry name" value="Class II aaRS and biotin synthetases"/>
    <property type="match status" value="1"/>
</dbReference>
<dbReference type="PROSITE" id="PS51733">
    <property type="entry name" value="BPL_LPL_CATALYTIC"/>
    <property type="match status" value="1"/>
</dbReference>
<dbReference type="AlphaFoldDB" id="A0A6L9EBI2"/>
<dbReference type="PANTHER" id="PTHR12835:SF5">
    <property type="entry name" value="BIOTIN--PROTEIN LIGASE"/>
    <property type="match status" value="1"/>
</dbReference>
<evidence type="ECO:0000256" key="1">
    <source>
        <dbReference type="ARBA" id="ARBA00022598"/>
    </source>
</evidence>
<evidence type="ECO:0000313" key="3">
    <source>
        <dbReference type="EMBL" id="NAS11769.1"/>
    </source>
</evidence>
<gene>
    <name evidence="3" type="ORF">GTQ38_07125</name>
</gene>
<comment type="caution">
    <text evidence="3">The sequence shown here is derived from an EMBL/GenBank/DDBJ whole genome shotgun (WGS) entry which is preliminary data.</text>
</comment>
<dbReference type="GO" id="GO:0004077">
    <property type="term" value="F:biotin--[biotin carboxyl-carrier protein] ligase activity"/>
    <property type="evidence" value="ECO:0007669"/>
    <property type="project" value="UniProtKB-EC"/>
</dbReference>
<dbReference type="InterPro" id="IPR004408">
    <property type="entry name" value="Biotin_CoA_COase_ligase"/>
</dbReference>
<dbReference type="RefSeq" id="WP_161434814.1">
    <property type="nucleotide sequence ID" value="NZ_WXYO01000003.1"/>
</dbReference>